<protein>
    <submittedName>
        <fullName evidence="1">Uncharacterized protein</fullName>
    </submittedName>
</protein>
<evidence type="ECO:0000313" key="1">
    <source>
        <dbReference type="EMBL" id="TGX43303.1"/>
    </source>
</evidence>
<dbReference type="EMBL" id="SRXU01000003">
    <property type="protein sequence ID" value="TGX43303.1"/>
    <property type="molecule type" value="Genomic_DNA"/>
</dbReference>
<comment type="caution">
    <text evidence="1">The sequence shown here is derived from an EMBL/GenBank/DDBJ whole genome shotgun (WGS) entry which is preliminary data.</text>
</comment>
<evidence type="ECO:0000313" key="2">
    <source>
        <dbReference type="Proteomes" id="UP000309848"/>
    </source>
</evidence>
<dbReference type="RefSeq" id="WP_135983997.1">
    <property type="nucleotide sequence ID" value="NZ_JAASQM010000002.1"/>
</dbReference>
<proteinExistence type="predicted"/>
<accession>A0A4S1WKP6</accession>
<sequence>MVATGAPAALPRNPVLPGAQDFDALKAEGVALLQQLCGHWTDYNAHDPGVTLLELLSYALTDLGYRAALPIEDLLATVKPDGPTGLYPAWRALPSPPVTIVDFRRLLLDRVEGLANVWLTPRRAADAVPGLYDIRLHPVLPLPGVHPEGRHRYRDLVQRTRRAFLRHRPLCEDIGSIRVLRPLRTIVSAGLEIDTTARAEGVLAEALFRLALTLAPEPHRTGLDADDPASAFDGPLLRDGAIASDALADKPAVVDPEALADILRAIPGVLRVTDLRLWIEETGLCKGVCRVGADDYCSLDAGIESDALPLALSVGGRACPVDRGEVLRRLLRRWETHRARSPIKAASRAAFPLPRGRVRTLTALAPLGPQLPRVYGLAEPGRPDGPAAAQLAGFLGIFEGVMADFCARLGSIDTLVAGAIPPALSPVEREKLLDLLLALYGVAADCIPLPPRLRLRPAAAARYRVAIKQSLLDHRATFARRNGRGFDPAARSRTRRISGAELRGNLLLGEAPGRHARVCLIEHMMLRPRGRERRACEASRYRYAMAVSAAVALHEDERADAQYRAEVQAMLRAELPAHIGLHLHFVDPGRWRRLHDLRHLWRASLALDERHAADQLAVELRNLLERWSRRERGGA</sequence>
<reference evidence="1 2" key="1">
    <citation type="submission" date="2019-04" db="EMBL/GenBank/DDBJ databases">
        <title>Sphingomonas psychrotolerans sp. nov., isolated from soil in the Tianshan Mountains, Xinjiang, China.</title>
        <authorList>
            <person name="Luo Y."/>
            <person name="Sheng H."/>
        </authorList>
    </citation>
    <scope>NUCLEOTIDE SEQUENCE [LARGE SCALE GENOMIC DNA]</scope>
    <source>
        <strain evidence="1 2">KIS18-15</strain>
    </source>
</reference>
<dbReference type="OrthoDB" id="8263000at2"/>
<gene>
    <name evidence="1" type="ORF">E5A74_09060</name>
</gene>
<keyword evidence="2" id="KW-1185">Reference proteome</keyword>
<name>A0A4S1WKP6_9SPHN</name>
<dbReference type="AlphaFoldDB" id="A0A4S1WKP6"/>
<organism evidence="1 2">
    <name type="scientific">Sphingomonas naasensis</name>
    <dbReference type="NCBI Taxonomy" id="1344951"/>
    <lineage>
        <taxon>Bacteria</taxon>
        <taxon>Pseudomonadati</taxon>
        <taxon>Pseudomonadota</taxon>
        <taxon>Alphaproteobacteria</taxon>
        <taxon>Sphingomonadales</taxon>
        <taxon>Sphingomonadaceae</taxon>
        <taxon>Sphingomonas</taxon>
    </lineage>
</organism>
<dbReference type="Proteomes" id="UP000309848">
    <property type="component" value="Unassembled WGS sequence"/>
</dbReference>